<reference evidence="3" key="1">
    <citation type="journal article" date="2021" name="J. Hered.">
        <title>Genome Assembly of Salicaceae Populus deltoides (Eastern Cottonwood) I-69 Based on Nanopore Sequencing and Hi-C Technologies.</title>
        <authorList>
            <person name="Bai S."/>
            <person name="Wu H."/>
            <person name="Zhang J."/>
            <person name="Pan Z."/>
            <person name="Zhao W."/>
            <person name="Li Z."/>
            <person name="Tong C."/>
        </authorList>
    </citation>
    <scope>NUCLEOTIDE SEQUENCE</scope>
    <source>
        <tissue evidence="3">Leaf</tissue>
    </source>
</reference>
<feature type="domain" description="Myb/SANT-like DNA-binding" evidence="2">
    <location>
        <begin position="152"/>
        <end position="233"/>
    </location>
</feature>
<dbReference type="Proteomes" id="UP000807159">
    <property type="component" value="Chromosome 18"/>
</dbReference>
<keyword evidence="4" id="KW-1185">Reference proteome</keyword>
<dbReference type="Pfam" id="PF13837">
    <property type="entry name" value="Myb_DNA-bind_4"/>
    <property type="match status" value="1"/>
</dbReference>
<accession>A0A8T2WJ22</accession>
<dbReference type="PANTHER" id="PTHR33492">
    <property type="entry name" value="OSJNBA0043A12.37 PROTEIN-RELATED"/>
    <property type="match status" value="1"/>
</dbReference>
<evidence type="ECO:0000313" key="3">
    <source>
        <dbReference type="EMBL" id="KAH8481329.1"/>
    </source>
</evidence>
<organism evidence="3 4">
    <name type="scientific">Populus deltoides</name>
    <name type="common">Eastern poplar</name>
    <name type="synonym">Eastern cottonwood</name>
    <dbReference type="NCBI Taxonomy" id="3696"/>
    <lineage>
        <taxon>Eukaryota</taxon>
        <taxon>Viridiplantae</taxon>
        <taxon>Streptophyta</taxon>
        <taxon>Embryophyta</taxon>
        <taxon>Tracheophyta</taxon>
        <taxon>Spermatophyta</taxon>
        <taxon>Magnoliopsida</taxon>
        <taxon>eudicotyledons</taxon>
        <taxon>Gunneridae</taxon>
        <taxon>Pentapetalae</taxon>
        <taxon>rosids</taxon>
        <taxon>fabids</taxon>
        <taxon>Malpighiales</taxon>
        <taxon>Salicaceae</taxon>
        <taxon>Saliceae</taxon>
        <taxon>Populus</taxon>
    </lineage>
</organism>
<gene>
    <name evidence="3" type="ORF">H0E87_028988</name>
</gene>
<evidence type="ECO:0000259" key="2">
    <source>
        <dbReference type="Pfam" id="PF13837"/>
    </source>
</evidence>
<comment type="caution">
    <text evidence="3">The sequence shown here is derived from an EMBL/GenBank/DDBJ whole genome shotgun (WGS) entry which is preliminary data.</text>
</comment>
<proteinExistence type="predicted"/>
<feature type="region of interest" description="Disordered" evidence="1">
    <location>
        <begin position="447"/>
        <end position="470"/>
    </location>
</feature>
<evidence type="ECO:0000256" key="1">
    <source>
        <dbReference type="SAM" id="MobiDB-lite"/>
    </source>
</evidence>
<feature type="region of interest" description="Disordered" evidence="1">
    <location>
        <begin position="310"/>
        <end position="332"/>
    </location>
</feature>
<dbReference type="Gene3D" id="1.10.10.60">
    <property type="entry name" value="Homeodomain-like"/>
    <property type="match status" value="1"/>
</dbReference>
<feature type="region of interest" description="Disordered" evidence="1">
    <location>
        <begin position="123"/>
        <end position="150"/>
    </location>
</feature>
<dbReference type="EMBL" id="JACEGQ020000018">
    <property type="protein sequence ID" value="KAH8481329.1"/>
    <property type="molecule type" value="Genomic_DNA"/>
</dbReference>
<feature type="compositionally biased region" description="Polar residues" evidence="1">
    <location>
        <begin position="131"/>
        <end position="150"/>
    </location>
</feature>
<feature type="compositionally biased region" description="Basic and acidic residues" evidence="1">
    <location>
        <begin position="310"/>
        <end position="331"/>
    </location>
</feature>
<dbReference type="PANTHER" id="PTHR33492:SF4">
    <property type="entry name" value="OS02G0174300 PROTEIN"/>
    <property type="match status" value="1"/>
</dbReference>
<name>A0A8T2WJ22_POPDE</name>
<dbReference type="InterPro" id="IPR044822">
    <property type="entry name" value="Myb_DNA-bind_4"/>
</dbReference>
<dbReference type="AlphaFoldDB" id="A0A8T2WJ22"/>
<evidence type="ECO:0000313" key="4">
    <source>
        <dbReference type="Proteomes" id="UP000807159"/>
    </source>
</evidence>
<protein>
    <recommendedName>
        <fullName evidence="2">Myb/SANT-like DNA-binding domain-containing protein</fullName>
    </recommendedName>
</protein>
<sequence>MLIRSTMILTPAGFNNFVCYIDWSGNFAIARPEQDMPRITRPEVSRVKCANTTEEKLHRRFRPKTLVSERPHFLHRRMAIFTVTLKRCHGSLRHHRMSPLIFVTKILDIEMEATQSITAINNKKRKKGNQDCKNSNSSRVLSTPRTRSQVSPEWTAKQALILVNEIAAVEKDCSKAVSTNQKWKIIVGNCVALGVTHTLSQCRSKWNSLVIEYNQIKKWDKESESRSDFYWSLGCERRKEFGLPENFDDELFKAIDDYMWSQKEQLDTDPDTDLQKADLLDVIANLGAKKQRKWLTSLKTHTEEKTHKCCRKENSQTIHAEEEPQKRHEEENSQIYCTMEKPHGFHAEEECQESQVQENTQTCCAEGKLQTIHAEDDPWESCAEEEPHTIHAEEWLQPCCSKEKPQTIHVQEENQERYVEENHQTCCTKEKPQTIPAEEELHEIQVKEKPQKRLRKEKPQIGNGDEKPKIYSGRKKMASTEDMEQMMVEKLSENAEMIQAVVNGNLPEMADLEAADSNNIEGFKTDLIRSQGDKLIACLENIVNTMRQFPWLLQDATS</sequence>